<dbReference type="OrthoDB" id="2532955at2759"/>
<dbReference type="PANTHER" id="PTHR38110">
    <property type="entry name" value="CHROMOSOME 23, WHOLE GENOME SHOTGUN SEQUENCE"/>
    <property type="match status" value="1"/>
</dbReference>
<sequence>MTDLTGIPAYQFDRVTNTSYLGKTSRNSFIYTAIADSEWTVGETAHGGIIKVPNYLQCSEIEELKMSKKGICTARAILKQTKDLKRLESTESYNPFEWIDKVHSIFTMKNMDSEKGVTYIYKNPLQHPLDNLEPYTYPYMADFVDCLFDTSSFAKDEKDVGKPEQTQVMTFKDGRLTDFKSIPYWCDMIISSAALIGPAMTGGPVWCATIQMEVQFKRKPTGKKITAHLITKHIINGRFEIDGEIWNEQGEILAITRHQSMIVPWSRNIEAKI</sequence>
<organism evidence="2 3">
    <name type="scientific">Mucor saturninus</name>
    <dbReference type="NCBI Taxonomy" id="64648"/>
    <lineage>
        <taxon>Eukaryota</taxon>
        <taxon>Fungi</taxon>
        <taxon>Fungi incertae sedis</taxon>
        <taxon>Mucoromycota</taxon>
        <taxon>Mucoromycotina</taxon>
        <taxon>Mucoromycetes</taxon>
        <taxon>Mucorales</taxon>
        <taxon>Mucorineae</taxon>
        <taxon>Mucoraceae</taxon>
        <taxon>Mucor</taxon>
    </lineage>
</organism>
<protein>
    <recommendedName>
        <fullName evidence="1">Acyl-CoA thioesterase-like C-terminal domain-containing protein</fullName>
    </recommendedName>
</protein>
<evidence type="ECO:0000259" key="1">
    <source>
        <dbReference type="Pfam" id="PF20789"/>
    </source>
</evidence>
<evidence type="ECO:0000313" key="3">
    <source>
        <dbReference type="Proteomes" id="UP000603453"/>
    </source>
</evidence>
<reference evidence="2" key="1">
    <citation type="submission" date="2020-12" db="EMBL/GenBank/DDBJ databases">
        <title>Metabolic potential, ecology and presence of endohyphal bacteria is reflected in genomic diversity of Mucoromycotina.</title>
        <authorList>
            <person name="Muszewska A."/>
            <person name="Okrasinska A."/>
            <person name="Steczkiewicz K."/>
            <person name="Drgas O."/>
            <person name="Orlowska M."/>
            <person name="Perlinska-Lenart U."/>
            <person name="Aleksandrzak-Piekarczyk T."/>
            <person name="Szatraj K."/>
            <person name="Zielenkiewicz U."/>
            <person name="Pilsyk S."/>
            <person name="Malc E."/>
            <person name="Mieczkowski P."/>
            <person name="Kruszewska J.S."/>
            <person name="Biernat P."/>
            <person name="Pawlowska J."/>
        </authorList>
    </citation>
    <scope>NUCLEOTIDE SEQUENCE</scope>
    <source>
        <strain evidence="2">WA0000017839</strain>
    </source>
</reference>
<proteinExistence type="predicted"/>
<name>A0A8H7R204_9FUNG</name>
<dbReference type="AlphaFoldDB" id="A0A8H7R204"/>
<dbReference type="Gene3D" id="2.40.160.210">
    <property type="entry name" value="Acyl-CoA thioesterase, double hotdog domain"/>
    <property type="match status" value="1"/>
</dbReference>
<dbReference type="Proteomes" id="UP000603453">
    <property type="component" value="Unassembled WGS sequence"/>
</dbReference>
<dbReference type="InterPro" id="IPR052389">
    <property type="entry name" value="Sec_Metab_Biosynth-Assoc"/>
</dbReference>
<accession>A0A8H7R204</accession>
<keyword evidence="3" id="KW-1185">Reference proteome</keyword>
<dbReference type="EMBL" id="JAEPRD010000055">
    <property type="protein sequence ID" value="KAG2203012.1"/>
    <property type="molecule type" value="Genomic_DNA"/>
</dbReference>
<comment type="caution">
    <text evidence="2">The sequence shown here is derived from an EMBL/GenBank/DDBJ whole genome shotgun (WGS) entry which is preliminary data.</text>
</comment>
<dbReference type="InterPro" id="IPR042171">
    <property type="entry name" value="Acyl-CoA_hotdog"/>
</dbReference>
<dbReference type="SUPFAM" id="SSF54637">
    <property type="entry name" value="Thioesterase/thiol ester dehydrase-isomerase"/>
    <property type="match status" value="1"/>
</dbReference>
<dbReference type="PANTHER" id="PTHR38110:SF1">
    <property type="entry name" value="THIOESTERASE DOMAIN-CONTAINING PROTEIN"/>
    <property type="match status" value="1"/>
</dbReference>
<dbReference type="InterPro" id="IPR029069">
    <property type="entry name" value="HotDog_dom_sf"/>
</dbReference>
<feature type="domain" description="Acyl-CoA thioesterase-like C-terminal" evidence="1">
    <location>
        <begin position="138"/>
        <end position="262"/>
    </location>
</feature>
<dbReference type="Pfam" id="PF20789">
    <property type="entry name" value="4HBT_3C"/>
    <property type="match status" value="1"/>
</dbReference>
<evidence type="ECO:0000313" key="2">
    <source>
        <dbReference type="EMBL" id="KAG2203012.1"/>
    </source>
</evidence>
<gene>
    <name evidence="2" type="ORF">INT47_013228</name>
</gene>
<dbReference type="InterPro" id="IPR049450">
    <property type="entry name" value="ACOT8-like_C"/>
</dbReference>